<evidence type="ECO:0000256" key="2">
    <source>
        <dbReference type="ARBA" id="ARBA00022553"/>
    </source>
</evidence>
<keyword evidence="1 6" id="KW-0813">Transport</keyword>
<dbReference type="EMBL" id="JRQD01000002">
    <property type="protein sequence ID" value="KGM07503.1"/>
    <property type="molecule type" value="Genomic_DNA"/>
</dbReference>
<dbReference type="STRING" id="392484.LP43_1114"/>
<evidence type="ECO:0000256" key="1">
    <source>
        <dbReference type="ARBA" id="ARBA00022448"/>
    </source>
</evidence>
<keyword evidence="6" id="KW-1003">Cell membrane</keyword>
<dbReference type="GO" id="GO:0022900">
    <property type="term" value="P:electron transport chain"/>
    <property type="evidence" value="ECO:0007669"/>
    <property type="project" value="UniProtKB-UniRule"/>
</dbReference>
<keyword evidence="5 6" id="KW-0249">Electron transport</keyword>
<comment type="similarity">
    <text evidence="6">Belongs to the RnfG family.</text>
</comment>
<keyword evidence="2 6" id="KW-0597">Phosphoprotein</keyword>
<dbReference type="PANTHER" id="PTHR36118:SF1">
    <property type="entry name" value="ION-TRANSLOCATING OXIDOREDUCTASE COMPLEX SUBUNIT G"/>
    <property type="match status" value="1"/>
</dbReference>
<dbReference type="Proteomes" id="UP000029999">
    <property type="component" value="Unassembled WGS sequence"/>
</dbReference>
<dbReference type="SMART" id="SM00900">
    <property type="entry name" value="FMN_bind"/>
    <property type="match status" value="1"/>
</dbReference>
<evidence type="ECO:0000313" key="9">
    <source>
        <dbReference type="Proteomes" id="UP000029999"/>
    </source>
</evidence>
<dbReference type="RefSeq" id="WP_036312844.1">
    <property type="nucleotide sequence ID" value="NZ_JRQD01000002.1"/>
</dbReference>
<dbReference type="EC" id="7.-.-.-" evidence="6"/>
<keyword evidence="4 6" id="KW-0288">FMN</keyword>
<reference evidence="8 9" key="1">
    <citation type="submission" date="2014-09" db="EMBL/GenBank/DDBJ databases">
        <authorList>
            <person name="Grob C."/>
            <person name="Taubert M."/>
            <person name="Howat A.M."/>
            <person name="Burns O.J."/>
            <person name="Dixon J.L."/>
            <person name="Chen Y."/>
            <person name="Murrell J.C."/>
        </authorList>
    </citation>
    <scope>NUCLEOTIDE SEQUENCE [LARGE SCALE GENOMIC DNA]</scope>
    <source>
        <strain evidence="8">L4</strain>
    </source>
</reference>
<keyword evidence="6" id="KW-0472">Membrane</keyword>
<evidence type="ECO:0000256" key="6">
    <source>
        <dbReference type="HAMAP-Rule" id="MF_00479"/>
    </source>
</evidence>
<comment type="subcellular location">
    <subcellularLocation>
        <location evidence="6">Cell inner membrane</location>
        <topology evidence="6">Single-pass membrane protein</topology>
    </subcellularLocation>
</comment>
<keyword evidence="6" id="KW-0812">Transmembrane</keyword>
<keyword evidence="6" id="KW-0997">Cell inner membrane</keyword>
<comment type="function">
    <text evidence="6">Part of a membrane-bound complex that couples electron transfer with translocation of ions across the membrane.</text>
</comment>
<dbReference type="GO" id="GO:0009055">
    <property type="term" value="F:electron transfer activity"/>
    <property type="evidence" value="ECO:0007669"/>
    <property type="project" value="InterPro"/>
</dbReference>
<evidence type="ECO:0000313" key="8">
    <source>
        <dbReference type="EMBL" id="KGM07503.1"/>
    </source>
</evidence>
<keyword evidence="6" id="KW-1278">Translocase</keyword>
<keyword evidence="6" id="KW-1133">Transmembrane helix</keyword>
<dbReference type="InterPro" id="IPR007329">
    <property type="entry name" value="FMN-bd"/>
</dbReference>
<evidence type="ECO:0000256" key="3">
    <source>
        <dbReference type="ARBA" id="ARBA00022630"/>
    </source>
</evidence>
<dbReference type="Pfam" id="PF04205">
    <property type="entry name" value="FMN_bind"/>
    <property type="match status" value="1"/>
</dbReference>
<feature type="domain" description="FMN-binding" evidence="7">
    <location>
        <begin position="104"/>
        <end position="196"/>
    </location>
</feature>
<dbReference type="InterPro" id="IPR010209">
    <property type="entry name" value="Ion_transpt_RnfG/RsxG"/>
</dbReference>
<dbReference type="PANTHER" id="PTHR36118">
    <property type="entry name" value="ION-TRANSLOCATING OXIDOREDUCTASE COMPLEX SUBUNIT G"/>
    <property type="match status" value="1"/>
</dbReference>
<dbReference type="AlphaFoldDB" id="A0A0A0BG39"/>
<gene>
    <name evidence="6 8" type="primary">rnfG</name>
    <name evidence="8" type="ORF">LP43_1114</name>
</gene>
<protein>
    <recommendedName>
        <fullName evidence="6">Ion-translocating oxidoreductase complex subunit G</fullName>
        <ecNumber evidence="6">7.-.-.-</ecNumber>
    </recommendedName>
    <alternativeName>
        <fullName evidence="6">Rnf electron transport complex subunit G</fullName>
    </alternativeName>
</protein>
<accession>A0A0A0BG39</accession>
<dbReference type="GO" id="GO:0005886">
    <property type="term" value="C:plasma membrane"/>
    <property type="evidence" value="ECO:0007669"/>
    <property type="project" value="UniProtKB-SubCell"/>
</dbReference>
<name>A0A0A0BG39_9GAMM</name>
<dbReference type="NCBIfam" id="NF002519">
    <property type="entry name" value="PRK01908.1"/>
    <property type="match status" value="1"/>
</dbReference>
<dbReference type="GO" id="GO:0010181">
    <property type="term" value="F:FMN binding"/>
    <property type="evidence" value="ECO:0007669"/>
    <property type="project" value="InterPro"/>
</dbReference>
<comment type="caution">
    <text evidence="8">The sequence shown here is derived from an EMBL/GenBank/DDBJ whole genome shotgun (WGS) entry which is preliminary data.</text>
</comment>
<keyword evidence="3 6" id="KW-0285">Flavoprotein</keyword>
<comment type="cofactor">
    <cofactor evidence="6">
        <name>FMN</name>
        <dbReference type="ChEBI" id="CHEBI:58210"/>
    </cofactor>
</comment>
<comment type="subunit">
    <text evidence="6">The complex is composed of six subunits: RnfA, RnfB, RnfC, RnfD, RnfE and RnfG.</text>
</comment>
<evidence type="ECO:0000259" key="7">
    <source>
        <dbReference type="SMART" id="SM00900"/>
    </source>
</evidence>
<dbReference type="NCBIfam" id="TIGR01947">
    <property type="entry name" value="rnfG"/>
    <property type="match status" value="1"/>
</dbReference>
<evidence type="ECO:0000256" key="4">
    <source>
        <dbReference type="ARBA" id="ARBA00022643"/>
    </source>
</evidence>
<dbReference type="PIRSF" id="PIRSF006091">
    <property type="entry name" value="E_trnsport_RnfG"/>
    <property type="match status" value="1"/>
</dbReference>
<proteinExistence type="inferred from homology"/>
<evidence type="ECO:0000256" key="5">
    <source>
        <dbReference type="ARBA" id="ARBA00022982"/>
    </source>
</evidence>
<sequence>MAELNKHILRVGLLLGLFAIVATTLVAFTEENTRDQIQENQRQALLDGINALIPHEQYDNAILTDTVTLPATKNLGTETPTRVFRARSKGEPVAAVFTVVAPNGYSGKIKMLIGIYHNGTLAGVRVINHKETPGLGDKIDEKRSDWILQFEGLSLDKPISAKWKVKKDGGEFDQFTGATITPRAVVGAVKQSLEYFRAHRDALFAVTEDKK</sequence>
<organism evidence="8 9">
    <name type="scientific">Methylophaga thiooxydans</name>
    <dbReference type="NCBI Taxonomy" id="392484"/>
    <lineage>
        <taxon>Bacteria</taxon>
        <taxon>Pseudomonadati</taxon>
        <taxon>Pseudomonadota</taxon>
        <taxon>Gammaproteobacteria</taxon>
        <taxon>Thiotrichales</taxon>
        <taxon>Piscirickettsiaceae</taxon>
        <taxon>Methylophaga</taxon>
    </lineage>
</organism>
<dbReference type="HAMAP" id="MF_00479">
    <property type="entry name" value="RsxG_RnfG"/>
    <property type="match status" value="1"/>
</dbReference>
<feature type="modified residue" description="FMN phosphoryl threonine" evidence="6">
    <location>
        <position position="179"/>
    </location>
</feature>